<name>A0A814L7I5_9BILA</name>
<evidence type="ECO:0000313" key="2">
    <source>
        <dbReference type="Proteomes" id="UP000663879"/>
    </source>
</evidence>
<accession>A0A814L7I5</accession>
<dbReference type="EMBL" id="CAJNOC010005756">
    <property type="protein sequence ID" value="CAF1061163.1"/>
    <property type="molecule type" value="Genomic_DNA"/>
</dbReference>
<comment type="caution">
    <text evidence="1">The sequence shown here is derived from an EMBL/GenBank/DDBJ whole genome shotgun (WGS) entry which is preliminary data.</text>
</comment>
<reference evidence="1" key="1">
    <citation type="submission" date="2021-02" db="EMBL/GenBank/DDBJ databases">
        <authorList>
            <person name="Nowell W R."/>
        </authorList>
    </citation>
    <scope>NUCLEOTIDE SEQUENCE</scope>
    <source>
        <strain evidence="1">Ploen Becks lab</strain>
    </source>
</reference>
<dbReference type="Proteomes" id="UP000663879">
    <property type="component" value="Unassembled WGS sequence"/>
</dbReference>
<evidence type="ECO:0000313" key="1">
    <source>
        <dbReference type="EMBL" id="CAF1061163.1"/>
    </source>
</evidence>
<dbReference type="AlphaFoldDB" id="A0A814L7I5"/>
<gene>
    <name evidence="1" type="ORF">OXX778_LOCUS19289</name>
</gene>
<protein>
    <submittedName>
        <fullName evidence="1">Uncharacterized protein</fullName>
    </submittedName>
</protein>
<proteinExistence type="predicted"/>
<keyword evidence="2" id="KW-1185">Reference proteome</keyword>
<sequence>MAKNYDLYKNSKTHSNKIALVSKEEVLIESSIIQDTNLNDFVEISSPDTSDSNSSSEIFDILKAKNFSQKLEEKDLNAALIAAFLSGKFSQKGFNTILELLNIFDYYKFPKKISTVMTKFNSSLDNYIKFKKRIFCFECGEILRITEYSKKSKCKNCSKK</sequence>
<organism evidence="1 2">
    <name type="scientific">Brachionus calyciflorus</name>
    <dbReference type="NCBI Taxonomy" id="104777"/>
    <lineage>
        <taxon>Eukaryota</taxon>
        <taxon>Metazoa</taxon>
        <taxon>Spiralia</taxon>
        <taxon>Gnathifera</taxon>
        <taxon>Rotifera</taxon>
        <taxon>Eurotatoria</taxon>
        <taxon>Monogononta</taxon>
        <taxon>Pseudotrocha</taxon>
        <taxon>Ploima</taxon>
        <taxon>Brachionidae</taxon>
        <taxon>Brachionus</taxon>
    </lineage>
</organism>